<keyword evidence="2" id="KW-1185">Reference proteome</keyword>
<dbReference type="EMBL" id="FWXW01000002">
    <property type="protein sequence ID" value="SMC49398.1"/>
    <property type="molecule type" value="Genomic_DNA"/>
</dbReference>
<dbReference type="SUPFAM" id="SSF160379">
    <property type="entry name" value="SP0830-like"/>
    <property type="match status" value="1"/>
</dbReference>
<sequence length="187" mass="20884">MKYAAFFRGINVGGKNKVKMADLKQLFQDCGFGRVQTYIQSGNVLFESDEAEHLLPDLISHAFTERFGFKSPVVLRSGDEISEILSAEPFAKEDIEQAEAKNPEVEHLYVFLSDGNIDPAAAETLRLAYGGEDMLFVRKRELHLLCSHGVRDSKLAASLSKPGAPMTFRNRKTLLKIHELLGADDIR</sequence>
<name>A0A1W1ZMR3_9FIRM</name>
<evidence type="ECO:0000313" key="2">
    <source>
        <dbReference type="Proteomes" id="UP000192790"/>
    </source>
</evidence>
<dbReference type="OrthoDB" id="9806494at2"/>
<gene>
    <name evidence="1" type="ORF">SAMN02745168_1235</name>
</gene>
<reference evidence="1 2" key="1">
    <citation type="submission" date="2017-04" db="EMBL/GenBank/DDBJ databases">
        <authorList>
            <person name="Afonso C.L."/>
            <person name="Miller P.J."/>
            <person name="Scott M.A."/>
            <person name="Spackman E."/>
            <person name="Goraichik I."/>
            <person name="Dimitrov K.M."/>
            <person name="Suarez D.L."/>
            <person name="Swayne D.E."/>
        </authorList>
    </citation>
    <scope>NUCLEOTIDE SEQUENCE [LARGE SCALE GENOMIC DNA]</scope>
    <source>
        <strain evidence="1 2">DSM 12816</strain>
    </source>
</reference>
<organism evidence="1 2">
    <name type="scientific">Papillibacter cinnamivorans DSM 12816</name>
    <dbReference type="NCBI Taxonomy" id="1122930"/>
    <lineage>
        <taxon>Bacteria</taxon>
        <taxon>Bacillati</taxon>
        <taxon>Bacillota</taxon>
        <taxon>Clostridia</taxon>
        <taxon>Eubacteriales</taxon>
        <taxon>Oscillospiraceae</taxon>
        <taxon>Papillibacter</taxon>
    </lineage>
</organism>
<dbReference type="Gene3D" id="3.30.70.1280">
    <property type="entry name" value="SP0830-like domains"/>
    <property type="match status" value="1"/>
</dbReference>
<dbReference type="AlphaFoldDB" id="A0A1W1ZMR3"/>
<dbReference type="InterPro" id="IPR012545">
    <property type="entry name" value="DUF1697"/>
</dbReference>
<dbReference type="Proteomes" id="UP000192790">
    <property type="component" value="Unassembled WGS sequence"/>
</dbReference>
<dbReference type="PANTHER" id="PTHR36439">
    <property type="entry name" value="BLL4334 PROTEIN"/>
    <property type="match status" value="1"/>
</dbReference>
<evidence type="ECO:0000313" key="1">
    <source>
        <dbReference type="EMBL" id="SMC49398.1"/>
    </source>
</evidence>
<dbReference type="PIRSF" id="PIRSF008502">
    <property type="entry name" value="UCP008502"/>
    <property type="match status" value="1"/>
</dbReference>
<dbReference type="PANTHER" id="PTHR36439:SF1">
    <property type="entry name" value="DUF1697 DOMAIN-CONTAINING PROTEIN"/>
    <property type="match status" value="1"/>
</dbReference>
<dbReference type="Pfam" id="PF08002">
    <property type="entry name" value="DUF1697"/>
    <property type="match status" value="1"/>
</dbReference>
<dbReference type="STRING" id="1122930.SAMN02745168_1235"/>
<dbReference type="RefSeq" id="WP_159448022.1">
    <property type="nucleotide sequence ID" value="NZ_FWXW01000002.1"/>
</dbReference>
<proteinExistence type="predicted"/>
<accession>A0A1W1ZMR3</accession>
<protein>
    <submittedName>
        <fullName evidence="1">Uncharacterized conserved protein, DUF1697 family</fullName>
    </submittedName>
</protein>